<organism evidence="1 2">
    <name type="scientific">Chryseobacterium defluvii</name>
    <dbReference type="NCBI Taxonomy" id="160396"/>
    <lineage>
        <taxon>Bacteria</taxon>
        <taxon>Pseudomonadati</taxon>
        <taxon>Bacteroidota</taxon>
        <taxon>Flavobacteriia</taxon>
        <taxon>Flavobacteriales</taxon>
        <taxon>Weeksellaceae</taxon>
        <taxon>Chryseobacterium group</taxon>
        <taxon>Chryseobacterium</taxon>
    </lineage>
</organism>
<evidence type="ECO:0000313" key="2">
    <source>
        <dbReference type="Proteomes" id="UP000272428"/>
    </source>
</evidence>
<protein>
    <submittedName>
        <fullName evidence="1">Uncharacterized protein</fullName>
    </submittedName>
</protein>
<evidence type="ECO:0000313" key="1">
    <source>
        <dbReference type="EMBL" id="RKS97932.1"/>
    </source>
</evidence>
<dbReference type="EMBL" id="RBXB01000002">
    <property type="protein sequence ID" value="RKS97932.1"/>
    <property type="molecule type" value="Genomic_DNA"/>
</dbReference>
<keyword evidence="2" id="KW-1185">Reference proteome</keyword>
<dbReference type="InterPro" id="IPR009057">
    <property type="entry name" value="Homeodomain-like_sf"/>
</dbReference>
<dbReference type="AlphaFoldDB" id="A0A495SCG8"/>
<sequence>MSFKNIQIGLWIKSIVEEKKIKISEISEYFNIPEIDIIKMYDADDIDTDILLKWSVLLHYDFFRLYSQHLILYAPTNLNYTHKAEKSKPVIYGSAKNIYTKEIIDFILELIETNEKTTSQVMTEYKIPKTTLYKWIKKYRK</sequence>
<dbReference type="RefSeq" id="WP_121461677.1">
    <property type="nucleotide sequence ID" value="NZ_RBXB01000002.1"/>
</dbReference>
<dbReference type="SUPFAM" id="SSF46689">
    <property type="entry name" value="Homeodomain-like"/>
    <property type="match status" value="1"/>
</dbReference>
<proteinExistence type="predicted"/>
<name>A0A495SCG8_9FLAO</name>
<dbReference type="Proteomes" id="UP000272428">
    <property type="component" value="Unassembled WGS sequence"/>
</dbReference>
<reference evidence="1 2" key="1">
    <citation type="submission" date="2018-10" db="EMBL/GenBank/DDBJ databases">
        <title>Genomic Encyclopedia of Archaeal and Bacterial Type Strains, Phase II (KMG-II): from individual species to whole genera.</title>
        <authorList>
            <person name="Goeker M."/>
        </authorList>
    </citation>
    <scope>NUCLEOTIDE SEQUENCE [LARGE SCALE GENOMIC DNA]</scope>
    <source>
        <strain evidence="1 2">DSM 14219</strain>
    </source>
</reference>
<comment type="caution">
    <text evidence="1">The sequence shown here is derived from an EMBL/GenBank/DDBJ whole genome shotgun (WGS) entry which is preliminary data.</text>
</comment>
<accession>A0A495SCG8</accession>
<gene>
    <name evidence="1" type="ORF">BCF58_2066</name>
</gene>